<dbReference type="CDD" id="cd04458">
    <property type="entry name" value="CSP_CDS"/>
    <property type="match status" value="1"/>
</dbReference>
<gene>
    <name evidence="5" type="ORF">PHJA_001054800</name>
</gene>
<keyword evidence="6" id="KW-1185">Reference proteome</keyword>
<dbReference type="SUPFAM" id="SSF57756">
    <property type="entry name" value="Retrovirus zinc finger-like domains"/>
    <property type="match status" value="2"/>
</dbReference>
<keyword evidence="1" id="KW-0479">Metal-binding</keyword>
<dbReference type="EMBL" id="BMAC01000179">
    <property type="protein sequence ID" value="GFP89111.1"/>
    <property type="molecule type" value="Genomic_DNA"/>
</dbReference>
<dbReference type="PRINTS" id="PR00050">
    <property type="entry name" value="COLDSHOCK"/>
</dbReference>
<dbReference type="GO" id="GO:0003676">
    <property type="term" value="F:nucleic acid binding"/>
    <property type="evidence" value="ECO:0007669"/>
    <property type="project" value="InterPro"/>
</dbReference>
<reference evidence="5" key="1">
    <citation type="submission" date="2020-07" db="EMBL/GenBank/DDBJ databases">
        <title>Ethylene signaling mediates host invasion by parasitic plants.</title>
        <authorList>
            <person name="Yoshida S."/>
        </authorList>
    </citation>
    <scope>NUCLEOTIDE SEQUENCE</scope>
    <source>
        <strain evidence="5">Okayama</strain>
    </source>
</reference>
<dbReference type="Gene3D" id="4.10.60.10">
    <property type="entry name" value="Zinc finger, CCHC-type"/>
    <property type="match status" value="3"/>
</dbReference>
<accession>A0A830C492</accession>
<dbReference type="InterPro" id="IPR036875">
    <property type="entry name" value="Znf_CCHC_sf"/>
</dbReference>
<feature type="domain" description="CCHC-type" evidence="3">
    <location>
        <begin position="115"/>
        <end position="130"/>
    </location>
</feature>
<dbReference type="GO" id="GO:0008270">
    <property type="term" value="F:zinc ion binding"/>
    <property type="evidence" value="ECO:0007669"/>
    <property type="project" value="UniProtKB-KW"/>
</dbReference>
<feature type="domain" description="CSD" evidence="4">
    <location>
        <begin position="8"/>
        <end position="74"/>
    </location>
</feature>
<evidence type="ECO:0000313" key="6">
    <source>
        <dbReference type="Proteomes" id="UP000653305"/>
    </source>
</evidence>
<proteinExistence type="predicted"/>
<feature type="region of interest" description="Disordered" evidence="2">
    <location>
        <begin position="67"/>
        <end position="105"/>
    </location>
</feature>
<dbReference type="InterPro" id="IPR011129">
    <property type="entry name" value="CSD"/>
</dbReference>
<dbReference type="Pfam" id="PF00098">
    <property type="entry name" value="zf-CCHC"/>
    <property type="match status" value="4"/>
</dbReference>
<evidence type="ECO:0000259" key="4">
    <source>
        <dbReference type="PROSITE" id="PS51857"/>
    </source>
</evidence>
<keyword evidence="1" id="KW-0862">Zinc</keyword>
<feature type="domain" description="CCHC-type" evidence="3">
    <location>
        <begin position="180"/>
        <end position="193"/>
    </location>
</feature>
<evidence type="ECO:0000259" key="3">
    <source>
        <dbReference type="PROSITE" id="PS50158"/>
    </source>
</evidence>
<dbReference type="AlphaFoldDB" id="A0A830C492"/>
<name>A0A830C492_9LAMI</name>
<organism evidence="5 6">
    <name type="scientific">Phtheirospermum japonicum</name>
    <dbReference type="NCBI Taxonomy" id="374723"/>
    <lineage>
        <taxon>Eukaryota</taxon>
        <taxon>Viridiplantae</taxon>
        <taxon>Streptophyta</taxon>
        <taxon>Embryophyta</taxon>
        <taxon>Tracheophyta</taxon>
        <taxon>Spermatophyta</taxon>
        <taxon>Magnoliopsida</taxon>
        <taxon>eudicotyledons</taxon>
        <taxon>Gunneridae</taxon>
        <taxon>Pentapetalae</taxon>
        <taxon>asterids</taxon>
        <taxon>lamiids</taxon>
        <taxon>Lamiales</taxon>
        <taxon>Orobanchaceae</taxon>
        <taxon>Orobanchaceae incertae sedis</taxon>
        <taxon>Phtheirospermum</taxon>
    </lineage>
</organism>
<keyword evidence="1" id="KW-0863">Zinc-finger</keyword>
<dbReference type="Gene3D" id="2.40.50.140">
    <property type="entry name" value="Nucleic acid-binding proteins"/>
    <property type="match status" value="1"/>
</dbReference>
<dbReference type="PROSITE" id="PS00352">
    <property type="entry name" value="CSD_1"/>
    <property type="match status" value="1"/>
</dbReference>
<evidence type="ECO:0000256" key="2">
    <source>
        <dbReference type="SAM" id="MobiDB-lite"/>
    </source>
</evidence>
<sequence length="240" mass="24707">MAEEKGTRSKGVVTRFNDQKGYGFIKPDGDDKDLFVHQSAVKSDGYRTLRQGQEVEFNIIIDDDGKMKAGDVTPPGGGTFDLNSRRGNNGNNRGDRRNNGNGFGNRNGGGDGVECYQCGEYGHMVRSCKNGGNNNGGGTGGSCYNCGGYGHMARECPSEPLGRGGDCARSGGSSRGGGGCFYCGELGHKARECTGGGGGGGGGSRGGELGSSGGSGGNCFNCGQPGHFVRECKQEVLTRA</sequence>
<dbReference type="InterPro" id="IPR002059">
    <property type="entry name" value="CSP_DNA-bd"/>
</dbReference>
<dbReference type="InterPro" id="IPR019844">
    <property type="entry name" value="CSD_CS"/>
</dbReference>
<dbReference type="OrthoDB" id="422005at2759"/>
<comment type="caution">
    <text evidence="5">The sequence shown here is derived from an EMBL/GenBank/DDBJ whole genome shotgun (WGS) entry which is preliminary data.</text>
</comment>
<feature type="domain" description="CCHC-type" evidence="3">
    <location>
        <begin position="143"/>
        <end position="158"/>
    </location>
</feature>
<dbReference type="PROSITE" id="PS51857">
    <property type="entry name" value="CSD_2"/>
    <property type="match status" value="1"/>
</dbReference>
<dbReference type="InterPro" id="IPR001878">
    <property type="entry name" value="Znf_CCHC"/>
</dbReference>
<dbReference type="PROSITE" id="PS50158">
    <property type="entry name" value="ZF_CCHC"/>
    <property type="match status" value="4"/>
</dbReference>
<dbReference type="Pfam" id="PF00313">
    <property type="entry name" value="CSD"/>
    <property type="match status" value="1"/>
</dbReference>
<dbReference type="PANTHER" id="PTHR46565:SF20">
    <property type="entry name" value="COLD SHOCK DOMAIN-CONTAINING PROTEIN 4"/>
    <property type="match status" value="1"/>
</dbReference>
<dbReference type="PANTHER" id="PTHR46565">
    <property type="entry name" value="COLD SHOCK DOMAIN PROTEIN 2"/>
    <property type="match status" value="1"/>
</dbReference>
<feature type="domain" description="CCHC-type" evidence="3">
    <location>
        <begin position="219"/>
        <end position="234"/>
    </location>
</feature>
<dbReference type="InterPro" id="IPR012340">
    <property type="entry name" value="NA-bd_OB-fold"/>
</dbReference>
<dbReference type="SUPFAM" id="SSF50249">
    <property type="entry name" value="Nucleic acid-binding proteins"/>
    <property type="match status" value="1"/>
</dbReference>
<dbReference type="SMART" id="SM00343">
    <property type="entry name" value="ZnF_C2HC"/>
    <property type="match status" value="4"/>
</dbReference>
<evidence type="ECO:0000256" key="1">
    <source>
        <dbReference type="PROSITE-ProRule" id="PRU00047"/>
    </source>
</evidence>
<evidence type="ECO:0000313" key="5">
    <source>
        <dbReference type="EMBL" id="GFP89111.1"/>
    </source>
</evidence>
<protein>
    <submittedName>
        <fullName evidence="5">Cold shock domain-containing protein 3</fullName>
    </submittedName>
</protein>
<dbReference type="Proteomes" id="UP000653305">
    <property type="component" value="Unassembled WGS sequence"/>
</dbReference>
<dbReference type="SMART" id="SM00357">
    <property type="entry name" value="CSP"/>
    <property type="match status" value="1"/>
</dbReference>